<protein>
    <recommendedName>
        <fullName evidence="3">Pirin N-terminal domain-containing protein</fullName>
    </recommendedName>
</protein>
<dbReference type="InterPro" id="IPR011051">
    <property type="entry name" value="RmlC_Cupin_sf"/>
</dbReference>
<proteinExistence type="inferred from homology"/>
<evidence type="ECO:0000313" key="4">
    <source>
        <dbReference type="EMBL" id="GHA68117.1"/>
    </source>
</evidence>
<dbReference type="Proteomes" id="UP000614287">
    <property type="component" value="Unassembled WGS sequence"/>
</dbReference>
<dbReference type="PIRSF" id="PIRSF006232">
    <property type="entry name" value="Pirin"/>
    <property type="match status" value="1"/>
</dbReference>
<dbReference type="EMBL" id="BMZG01000003">
    <property type="protein sequence ID" value="GHA68117.1"/>
    <property type="molecule type" value="Genomic_DNA"/>
</dbReference>
<keyword evidence="5" id="KW-1185">Reference proteome</keyword>
<gene>
    <name evidence="4" type="ORF">GCM10009007_05940</name>
</gene>
<dbReference type="InterPro" id="IPR003829">
    <property type="entry name" value="Pirin_N_dom"/>
</dbReference>
<sequence>MMSKYRTVTAAHQGHRHGPITRVFSPSDLGQQLKPFIFLDYLDTPLHSDFGFGFHPHSGIATLTHQLDADVDYEDTSGQKGIVKAGGIEWMKAGSGVWHKGKPTGSEHAQGFQLWVALPAGVEEEPSEGQYLPPERIEHADNTRVLTGQYQTAQGHVNTPTDMNYFYVDLSTHAEWSFITPAHHNVAWCYVQKGSVVVDGQTYFANTLLIFEEDTGHPIQLSSAPESTSAVLFGSAQRHAYNLVQGRYSVHTSAEALRKGEQKIQAIYQSLIKQNKI</sequence>
<reference evidence="4" key="2">
    <citation type="submission" date="2020-09" db="EMBL/GenBank/DDBJ databases">
        <authorList>
            <person name="Sun Q."/>
            <person name="Kim S."/>
        </authorList>
    </citation>
    <scope>NUCLEOTIDE SEQUENCE</scope>
    <source>
        <strain evidence="4">KCTC 32501</strain>
    </source>
</reference>
<dbReference type="Gene3D" id="2.60.120.10">
    <property type="entry name" value="Jelly Rolls"/>
    <property type="match status" value="1"/>
</dbReference>
<feature type="domain" description="Pirin N-terminal" evidence="3">
    <location>
        <begin position="27"/>
        <end position="116"/>
    </location>
</feature>
<comment type="similarity">
    <text evidence="1 2">Belongs to the pirin family.</text>
</comment>
<reference evidence="4" key="1">
    <citation type="journal article" date="2014" name="Int. J. Syst. Evol. Microbiol.">
        <title>Complete genome sequence of Corynebacterium casei LMG S-19264T (=DSM 44701T), isolated from a smear-ripened cheese.</title>
        <authorList>
            <consortium name="US DOE Joint Genome Institute (JGI-PGF)"/>
            <person name="Walter F."/>
            <person name="Albersmeier A."/>
            <person name="Kalinowski J."/>
            <person name="Ruckert C."/>
        </authorList>
    </citation>
    <scope>NUCLEOTIDE SEQUENCE</scope>
    <source>
        <strain evidence="4">KCTC 32501</strain>
    </source>
</reference>
<dbReference type="RefSeq" id="WP_189491416.1">
    <property type="nucleotide sequence ID" value="NZ_BMZG01000003.1"/>
</dbReference>
<organism evidence="4 5">
    <name type="scientific">Formosimonas limnophila</name>
    <dbReference type="NCBI Taxonomy" id="1384487"/>
    <lineage>
        <taxon>Bacteria</taxon>
        <taxon>Pseudomonadati</taxon>
        <taxon>Pseudomonadota</taxon>
        <taxon>Betaproteobacteria</taxon>
        <taxon>Burkholderiales</taxon>
        <taxon>Burkholderiaceae</taxon>
        <taxon>Formosimonas</taxon>
    </lineage>
</organism>
<dbReference type="InterPro" id="IPR012093">
    <property type="entry name" value="Pirin"/>
</dbReference>
<dbReference type="AlphaFoldDB" id="A0A8J3CG27"/>
<dbReference type="SUPFAM" id="SSF51182">
    <property type="entry name" value="RmlC-like cupins"/>
    <property type="match status" value="1"/>
</dbReference>
<evidence type="ECO:0000313" key="5">
    <source>
        <dbReference type="Proteomes" id="UP000614287"/>
    </source>
</evidence>
<evidence type="ECO:0000256" key="2">
    <source>
        <dbReference type="RuleBase" id="RU003457"/>
    </source>
</evidence>
<comment type="caution">
    <text evidence="4">The sequence shown here is derived from an EMBL/GenBank/DDBJ whole genome shotgun (WGS) entry which is preliminary data.</text>
</comment>
<evidence type="ECO:0000259" key="3">
    <source>
        <dbReference type="Pfam" id="PF02678"/>
    </source>
</evidence>
<dbReference type="PANTHER" id="PTHR13903:SF8">
    <property type="entry name" value="PIRIN"/>
    <property type="match status" value="1"/>
</dbReference>
<dbReference type="Pfam" id="PF02678">
    <property type="entry name" value="Pirin"/>
    <property type="match status" value="1"/>
</dbReference>
<accession>A0A8J3CG27</accession>
<dbReference type="InterPro" id="IPR014710">
    <property type="entry name" value="RmlC-like_jellyroll"/>
</dbReference>
<evidence type="ECO:0000256" key="1">
    <source>
        <dbReference type="ARBA" id="ARBA00008416"/>
    </source>
</evidence>
<dbReference type="PANTHER" id="PTHR13903">
    <property type="entry name" value="PIRIN-RELATED"/>
    <property type="match status" value="1"/>
</dbReference>
<name>A0A8J3CG27_9BURK</name>